<evidence type="ECO:0000313" key="1">
    <source>
        <dbReference type="EMBL" id="KAG6573255.1"/>
    </source>
</evidence>
<dbReference type="Proteomes" id="UP000685013">
    <property type="component" value="Chromosome 18"/>
</dbReference>
<sequence>MLTLRVIIKDRVGMNLEMSKGLTFSAFMARLGGLEMSKGLAIPNWIGMGLEMFKGLAFPAFRTRLGRVCRCSRGSHSSLLGPSWDEFRDVQRTRALRF</sequence>
<dbReference type="EMBL" id="JAGKQH010000018">
    <property type="protein sequence ID" value="KAG6573255.1"/>
    <property type="molecule type" value="Genomic_DNA"/>
</dbReference>
<feature type="non-terminal residue" evidence="1">
    <location>
        <position position="1"/>
    </location>
</feature>
<name>A0AAV6M0R6_9ROSI</name>
<protein>
    <submittedName>
        <fullName evidence="1">Uncharacterized protein</fullName>
    </submittedName>
</protein>
<proteinExistence type="predicted"/>
<accession>A0AAV6M0R6</accession>
<organism evidence="1 2">
    <name type="scientific">Cucurbita argyrosperma subsp. sororia</name>
    <dbReference type="NCBI Taxonomy" id="37648"/>
    <lineage>
        <taxon>Eukaryota</taxon>
        <taxon>Viridiplantae</taxon>
        <taxon>Streptophyta</taxon>
        <taxon>Embryophyta</taxon>
        <taxon>Tracheophyta</taxon>
        <taxon>Spermatophyta</taxon>
        <taxon>Magnoliopsida</taxon>
        <taxon>eudicotyledons</taxon>
        <taxon>Gunneridae</taxon>
        <taxon>Pentapetalae</taxon>
        <taxon>rosids</taxon>
        <taxon>fabids</taxon>
        <taxon>Cucurbitales</taxon>
        <taxon>Cucurbitaceae</taxon>
        <taxon>Cucurbiteae</taxon>
        <taxon>Cucurbita</taxon>
    </lineage>
</organism>
<comment type="caution">
    <text evidence="1">The sequence shown here is derived from an EMBL/GenBank/DDBJ whole genome shotgun (WGS) entry which is preliminary data.</text>
</comment>
<keyword evidence="2" id="KW-1185">Reference proteome</keyword>
<gene>
    <name evidence="1" type="ORF">SDJN03_27142</name>
</gene>
<reference evidence="1 2" key="1">
    <citation type="journal article" date="2021" name="Hortic Res">
        <title>The domestication of Cucurbita argyrosperma as revealed by the genome of its wild relative.</title>
        <authorList>
            <person name="Barrera-Redondo J."/>
            <person name="Sanchez-de la Vega G."/>
            <person name="Aguirre-Liguori J.A."/>
            <person name="Castellanos-Morales G."/>
            <person name="Gutierrez-Guerrero Y.T."/>
            <person name="Aguirre-Dugua X."/>
            <person name="Aguirre-Planter E."/>
            <person name="Tenaillon M.I."/>
            <person name="Lira-Saade R."/>
            <person name="Eguiarte L.E."/>
        </authorList>
    </citation>
    <scope>NUCLEOTIDE SEQUENCE [LARGE SCALE GENOMIC DNA]</scope>
    <source>
        <strain evidence="1">JBR-2021</strain>
    </source>
</reference>
<dbReference type="AlphaFoldDB" id="A0AAV6M0R6"/>
<evidence type="ECO:0000313" key="2">
    <source>
        <dbReference type="Proteomes" id="UP000685013"/>
    </source>
</evidence>